<sequence>AHVVSAFEQSLNNMSQRLQNLSNTTTRKDSELHELRATIDALRSQTESGLLKKPPLIDLFRNSLGKAFRKKTTSSSTLSIHSQSDIDCPTSSIQHNSIYHSNNNNNSLPPGHPSNLPQSPTMDHKGLHNTIINQSNMNSIQSNSHMNALSVLSNTHLNDRLNNTRIQQQQQQQDHRPIHSNQLSCPNYLVNYNDSDKQNKLFNVEGGDRNILDRNDSKLDYGFI</sequence>
<protein>
    <submittedName>
        <fullName evidence="2">Uncharacterized protein</fullName>
    </submittedName>
</protein>
<dbReference type="STRING" id="6184.A0A430QUA4"/>
<feature type="region of interest" description="Disordered" evidence="1">
    <location>
        <begin position="91"/>
        <end position="126"/>
    </location>
</feature>
<feature type="compositionally biased region" description="Low complexity" evidence="1">
    <location>
        <begin position="91"/>
        <end position="117"/>
    </location>
</feature>
<dbReference type="Proteomes" id="UP000290809">
    <property type="component" value="Unassembled WGS sequence"/>
</dbReference>
<organism evidence="2 3">
    <name type="scientific">Schistosoma bovis</name>
    <name type="common">Blood fluke</name>
    <dbReference type="NCBI Taxonomy" id="6184"/>
    <lineage>
        <taxon>Eukaryota</taxon>
        <taxon>Metazoa</taxon>
        <taxon>Spiralia</taxon>
        <taxon>Lophotrochozoa</taxon>
        <taxon>Platyhelminthes</taxon>
        <taxon>Trematoda</taxon>
        <taxon>Digenea</taxon>
        <taxon>Strigeidida</taxon>
        <taxon>Schistosomatoidea</taxon>
        <taxon>Schistosomatidae</taxon>
        <taxon>Schistosoma</taxon>
    </lineage>
</organism>
<dbReference type="AlphaFoldDB" id="A0A430QUA4"/>
<dbReference type="PANTHER" id="PTHR12784:SF28">
    <property type="entry name" value="PROTEIN SICKIE"/>
    <property type="match status" value="1"/>
</dbReference>
<reference evidence="2 3" key="1">
    <citation type="journal article" date="2019" name="PLoS Pathog.">
        <title>Genome sequence of the bovine parasite Schistosoma bovis Tanzania.</title>
        <authorList>
            <person name="Oey H."/>
            <person name="Zakrzewski M."/>
            <person name="Gobert G."/>
            <person name="Gravermann K."/>
            <person name="Stoye J."/>
            <person name="Jones M."/>
            <person name="Mcmanus D."/>
            <person name="Krause L."/>
        </authorList>
    </citation>
    <scope>NUCLEOTIDE SEQUENCE [LARGE SCALE GENOMIC DNA]</scope>
    <source>
        <strain evidence="2 3">TAN1997</strain>
    </source>
</reference>
<gene>
    <name evidence="2" type="ORF">DC041_0010792</name>
</gene>
<dbReference type="EMBL" id="QMKO01000318">
    <property type="protein sequence ID" value="RTG91290.1"/>
    <property type="molecule type" value="Genomic_DNA"/>
</dbReference>
<proteinExistence type="predicted"/>
<evidence type="ECO:0000313" key="2">
    <source>
        <dbReference type="EMBL" id="RTG91290.1"/>
    </source>
</evidence>
<accession>A0A430QUA4</accession>
<name>A0A430QUA4_SCHBO</name>
<dbReference type="GO" id="GO:0022008">
    <property type="term" value="P:neurogenesis"/>
    <property type="evidence" value="ECO:0007669"/>
    <property type="project" value="InterPro"/>
</dbReference>
<evidence type="ECO:0000256" key="1">
    <source>
        <dbReference type="SAM" id="MobiDB-lite"/>
    </source>
</evidence>
<feature type="non-terminal residue" evidence="2">
    <location>
        <position position="1"/>
    </location>
</feature>
<dbReference type="InterPro" id="IPR039041">
    <property type="entry name" value="Nav/unc-53"/>
</dbReference>
<keyword evidence="3" id="KW-1185">Reference proteome</keyword>
<evidence type="ECO:0000313" key="3">
    <source>
        <dbReference type="Proteomes" id="UP000290809"/>
    </source>
</evidence>
<comment type="caution">
    <text evidence="2">The sequence shown here is derived from an EMBL/GenBank/DDBJ whole genome shotgun (WGS) entry which is preliminary data.</text>
</comment>
<dbReference type="PANTHER" id="PTHR12784">
    <property type="entry name" value="STEERIN"/>
    <property type="match status" value="1"/>
</dbReference>